<evidence type="ECO:0000259" key="1">
    <source>
        <dbReference type="Pfam" id="PF07398"/>
    </source>
</evidence>
<dbReference type="NCBIfam" id="TIGR03083">
    <property type="entry name" value="maleylpyruvate isomerase family mycothiol-dependent enzyme"/>
    <property type="match status" value="1"/>
</dbReference>
<dbReference type="Gene3D" id="1.20.120.450">
    <property type="entry name" value="dinb family like domain"/>
    <property type="match status" value="1"/>
</dbReference>
<feature type="domain" description="Mycothiol-dependent maleylpyruvate isomerase metal-binding" evidence="2">
    <location>
        <begin position="15"/>
        <end position="142"/>
    </location>
</feature>
<name>A0ABV5YIJ3_9ACTN</name>
<reference evidence="3 4" key="1">
    <citation type="submission" date="2024-09" db="EMBL/GenBank/DDBJ databases">
        <authorList>
            <person name="Sun Q."/>
            <person name="Mori K."/>
        </authorList>
    </citation>
    <scope>NUCLEOTIDE SEQUENCE [LARGE SCALE GENOMIC DNA]</scope>
    <source>
        <strain evidence="3 4">TBRC 0563</strain>
    </source>
</reference>
<comment type="caution">
    <text evidence="3">The sequence shown here is derived from an EMBL/GenBank/DDBJ whole genome shotgun (WGS) entry which is preliminary data.</text>
</comment>
<sequence>MAETTWRANIDGFEQTARSVVALAGELTTADWDRPTECPGWSVKDQYSHILGIERWLLGDADDDEARTSANTEFDVEARRADPPGEILGDLRDVIDRRVAALRSGAVDLAEVVTTPFGPTMAYGDFMRHRAFDVWMHEQDVRRAAGRPGNLDGPAADCSRSILEGALPYVVGKRAAAEPGQAVVVETPEHRWSVVVGADRRARFQDGPDGEAEPTVRLRMTWETFFRLGGGRVTGDEADVEVGGDHDLARRVLAGMAITP</sequence>
<dbReference type="SUPFAM" id="SSF109854">
    <property type="entry name" value="DinB/YfiT-like putative metalloenzymes"/>
    <property type="match status" value="1"/>
</dbReference>
<dbReference type="EMBL" id="JBHLZP010000135">
    <property type="protein sequence ID" value="MFB9834361.1"/>
    <property type="molecule type" value="Genomic_DNA"/>
</dbReference>
<feature type="domain" description="MDMPI C-terminal" evidence="1">
    <location>
        <begin position="159"/>
        <end position="250"/>
    </location>
</feature>
<gene>
    <name evidence="3" type="ORF">ACFFNX_19445</name>
</gene>
<organism evidence="3 4">
    <name type="scientific">Actinoallomurus acaciae</name>
    <dbReference type="NCBI Taxonomy" id="502577"/>
    <lineage>
        <taxon>Bacteria</taxon>
        <taxon>Bacillati</taxon>
        <taxon>Actinomycetota</taxon>
        <taxon>Actinomycetes</taxon>
        <taxon>Streptosporangiales</taxon>
        <taxon>Thermomonosporaceae</taxon>
        <taxon>Actinoallomurus</taxon>
    </lineage>
</organism>
<dbReference type="RefSeq" id="WP_378203813.1">
    <property type="nucleotide sequence ID" value="NZ_JBHLZP010000135.1"/>
</dbReference>
<dbReference type="InterPro" id="IPR034660">
    <property type="entry name" value="DinB/YfiT-like"/>
</dbReference>
<evidence type="ECO:0000313" key="3">
    <source>
        <dbReference type="EMBL" id="MFB9834361.1"/>
    </source>
</evidence>
<keyword evidence="4" id="KW-1185">Reference proteome</keyword>
<keyword evidence="3" id="KW-0413">Isomerase</keyword>
<evidence type="ECO:0000313" key="4">
    <source>
        <dbReference type="Proteomes" id="UP001589627"/>
    </source>
</evidence>
<evidence type="ECO:0000259" key="2">
    <source>
        <dbReference type="Pfam" id="PF11716"/>
    </source>
</evidence>
<dbReference type="InterPro" id="IPR010872">
    <property type="entry name" value="MDMPI_C-term_domain"/>
</dbReference>
<dbReference type="Pfam" id="PF07398">
    <property type="entry name" value="MDMPI_C"/>
    <property type="match status" value="1"/>
</dbReference>
<accession>A0ABV5YIJ3</accession>
<protein>
    <submittedName>
        <fullName evidence="3">Maleylpyruvate isomerase family mycothiol-dependent enzyme</fullName>
    </submittedName>
</protein>
<dbReference type="Pfam" id="PF11716">
    <property type="entry name" value="MDMPI_N"/>
    <property type="match status" value="1"/>
</dbReference>
<dbReference type="GO" id="GO:0016853">
    <property type="term" value="F:isomerase activity"/>
    <property type="evidence" value="ECO:0007669"/>
    <property type="project" value="UniProtKB-KW"/>
</dbReference>
<proteinExistence type="predicted"/>
<dbReference type="InterPro" id="IPR024344">
    <property type="entry name" value="MDMPI_metal-binding"/>
</dbReference>
<dbReference type="InterPro" id="IPR017517">
    <property type="entry name" value="Maleyloyr_isom"/>
</dbReference>
<dbReference type="Proteomes" id="UP001589627">
    <property type="component" value="Unassembled WGS sequence"/>
</dbReference>